<keyword evidence="3" id="KW-1185">Reference proteome</keyword>
<dbReference type="PANTHER" id="PTHR30605:SF0">
    <property type="entry name" value="ANHYDRO-N-ACETYLMURAMIC ACID KINASE"/>
    <property type="match status" value="1"/>
</dbReference>
<dbReference type="HAMAP" id="MF_01270">
    <property type="entry name" value="AnhMurNAc_kinase"/>
    <property type="match status" value="1"/>
</dbReference>
<reference evidence="2 3" key="1">
    <citation type="journal article" date="2021" name="Sci. Rep.">
        <title>The distribution of antibiotic resistance genes in chicken gut microbiota commensals.</title>
        <authorList>
            <person name="Juricova H."/>
            <person name="Matiasovicova J."/>
            <person name="Kubasova T."/>
            <person name="Cejkova D."/>
            <person name="Rychlik I."/>
        </authorList>
    </citation>
    <scope>NUCLEOTIDE SEQUENCE [LARGE SCALE GENOMIC DNA]</scope>
    <source>
        <strain evidence="2 3">An829</strain>
    </source>
</reference>
<keyword evidence="1" id="KW-0119">Carbohydrate metabolism</keyword>
<dbReference type="Pfam" id="PF03702">
    <property type="entry name" value="AnmK"/>
    <property type="match status" value="1"/>
</dbReference>
<dbReference type="Gene3D" id="3.30.420.40">
    <property type="match status" value="2"/>
</dbReference>
<dbReference type="PANTHER" id="PTHR30605">
    <property type="entry name" value="ANHYDRO-N-ACETYLMURAMIC ACID KINASE"/>
    <property type="match status" value="1"/>
</dbReference>
<comment type="caution">
    <text evidence="2">The sequence shown here is derived from an EMBL/GenBank/DDBJ whole genome shotgun (WGS) entry which is preliminary data.</text>
</comment>
<dbReference type="InterPro" id="IPR005338">
    <property type="entry name" value="Anhydro_N_Ac-Mur_kinase"/>
</dbReference>
<proteinExistence type="inferred from homology"/>
<evidence type="ECO:0000313" key="3">
    <source>
        <dbReference type="Proteomes" id="UP000715095"/>
    </source>
</evidence>
<dbReference type="Proteomes" id="UP000715095">
    <property type="component" value="Unassembled WGS sequence"/>
</dbReference>
<feature type="binding site" evidence="1">
    <location>
        <begin position="3"/>
        <end position="10"/>
    </location>
    <ligand>
        <name>ATP</name>
        <dbReference type="ChEBI" id="CHEBI:30616"/>
    </ligand>
</feature>
<comment type="pathway">
    <text evidence="1">Cell wall biogenesis; peptidoglycan recycling.</text>
</comment>
<organism evidence="2 3">
    <name type="scientific">Sutterella massiliensis</name>
    <dbReference type="NCBI Taxonomy" id="1816689"/>
    <lineage>
        <taxon>Bacteria</taxon>
        <taxon>Pseudomonadati</taxon>
        <taxon>Pseudomonadota</taxon>
        <taxon>Betaproteobacteria</taxon>
        <taxon>Burkholderiales</taxon>
        <taxon>Sutterellaceae</taxon>
        <taxon>Sutterella</taxon>
    </lineage>
</organism>
<comment type="similarity">
    <text evidence="1">Belongs to the anhydro-N-acetylmuramic acid kinase family.</text>
</comment>
<dbReference type="EMBL" id="JACJJC010000002">
    <property type="protein sequence ID" value="MBM6703363.1"/>
    <property type="molecule type" value="Genomic_DNA"/>
</dbReference>
<evidence type="ECO:0000256" key="1">
    <source>
        <dbReference type="HAMAP-Rule" id="MF_01270"/>
    </source>
</evidence>
<keyword evidence="1" id="KW-0067">ATP-binding</keyword>
<evidence type="ECO:0000313" key="2">
    <source>
        <dbReference type="EMBL" id="MBM6703363.1"/>
    </source>
</evidence>
<keyword evidence="1 2" id="KW-0808">Transferase</keyword>
<protein>
    <recommendedName>
        <fullName evidence="1">Anhydro-N-acetylmuramic acid kinase</fullName>
        <ecNumber evidence="1">2.7.1.170</ecNumber>
    </recommendedName>
    <alternativeName>
        <fullName evidence="1">AnhMurNAc kinase</fullName>
    </alternativeName>
</protein>
<dbReference type="InterPro" id="IPR043129">
    <property type="entry name" value="ATPase_NBD"/>
</dbReference>
<dbReference type="SUPFAM" id="SSF53067">
    <property type="entry name" value="Actin-like ATPase domain"/>
    <property type="match status" value="1"/>
</dbReference>
<dbReference type="RefSeq" id="WP_205101851.1">
    <property type="nucleotide sequence ID" value="NZ_JACJJC010000002.1"/>
</dbReference>
<dbReference type="EC" id="2.7.1.170" evidence="1"/>
<name>A0ABS2DPW7_9BURK</name>
<comment type="catalytic activity">
    <reaction evidence="1">
        <text>1,6-anhydro-N-acetyl-beta-muramate + ATP + H2O = N-acetyl-D-muramate 6-phosphate + ADP + H(+)</text>
        <dbReference type="Rhea" id="RHEA:24952"/>
        <dbReference type="ChEBI" id="CHEBI:15377"/>
        <dbReference type="ChEBI" id="CHEBI:15378"/>
        <dbReference type="ChEBI" id="CHEBI:30616"/>
        <dbReference type="ChEBI" id="CHEBI:58690"/>
        <dbReference type="ChEBI" id="CHEBI:58722"/>
        <dbReference type="ChEBI" id="CHEBI:456216"/>
        <dbReference type="EC" id="2.7.1.170"/>
    </reaction>
</comment>
<gene>
    <name evidence="1" type="primary">anmK</name>
    <name evidence="2" type="ORF">H6A60_02425</name>
</gene>
<keyword evidence="1 2" id="KW-0418">Kinase</keyword>
<accession>A0ABS2DPW7</accession>
<keyword evidence="1" id="KW-0547">Nucleotide-binding</keyword>
<dbReference type="NCBIfam" id="NF007139">
    <property type="entry name" value="PRK09585.1-3"/>
    <property type="match status" value="1"/>
</dbReference>
<comment type="function">
    <text evidence="1">Catalyzes the specific phosphorylation of 1,6-anhydro-N-acetylmuramic acid (anhMurNAc) with the simultaneous cleavage of the 1,6-anhydro ring, generating MurNAc-6-P. Is required for the utilization of anhMurNAc either imported from the medium or derived from its own cell wall murein, and thus plays a role in cell wall recycling.</text>
</comment>
<dbReference type="GO" id="GO:0016301">
    <property type="term" value="F:kinase activity"/>
    <property type="evidence" value="ECO:0007669"/>
    <property type="project" value="UniProtKB-KW"/>
</dbReference>
<dbReference type="CDD" id="cd24050">
    <property type="entry name" value="ASKHA_NBD_ANMK"/>
    <property type="match status" value="1"/>
</dbReference>
<comment type="pathway">
    <text evidence="1">Amino-sugar metabolism; 1,6-anhydro-N-acetylmuramate degradation.</text>
</comment>
<sequence length="377" mass="39680">MSGTSLDGADAVAVRFERSTARALRMTRLGHAFLPMPDALRSELLSLALGRGADEIERMGTASVALANLYAEVVEKLLSENGIDRGTVAAIGVHGQTIRHRPEKGFTLQLNHPALVAERCGIDVVADFRSRDVAAGGEGAPLVPAFHAQAFAGDEPTAVLNIGGIANVTILPPAAHIAEGRAAVLGFDTGPGNMLLDAFMQTRFGQACDRDGALARTGHTIEALLERCLKAPYFALAAPKSTGRELFGIDWLEAQLEGFAECAPADIAATITRLTARSAAEALARYAPETKRFIVAGGGSLNPTLMAMLEEELKCRTAVECVADTRICGIDPMEVEGAAFAWLAQAFLAREPGNLPAVTRAAGPRILGALYPARCTP</sequence>